<dbReference type="Gene3D" id="1.20.1050.10">
    <property type="match status" value="1"/>
</dbReference>
<dbReference type="PANTHER" id="PTHR44051:SF19">
    <property type="entry name" value="DISULFIDE-BOND OXIDOREDUCTASE YFCG"/>
    <property type="match status" value="1"/>
</dbReference>
<sequence>MADDKLRILGRPNSFNVRKLLWLCDEIALPYVREDWGRGYTPTSTPEFLRLNPVAQIPVVLDGDLVLRESNAIMRYLCLKHGAEWIYPAAPERRVRVEQWLDWVAYDLTHAMRGAFLGGQLQEAPWNNAWFVEQGRQDFTHAMALLDRELAAGQPYLCGEGFTLADIPMGLVVNRWFAVKGFDKPAYPAVSAYFERLSQRPAYLRHGRNGLP</sequence>
<reference evidence="4 5" key="1">
    <citation type="submission" date="2023-11" db="EMBL/GenBank/DDBJ databases">
        <title>Arctic aerobic anoxygenic photoheterotroph Sediminicoccus rosea KRV36 adapts its photosynthesis to long days of polar summer.</title>
        <authorList>
            <person name="Tomasch J."/>
            <person name="Kopejtka K."/>
            <person name="Bily T."/>
            <person name="Gardiner A.T."/>
            <person name="Gardian Z."/>
            <person name="Shivaramu S."/>
            <person name="Koblizek M."/>
            <person name="Engelhardt F."/>
            <person name="Kaftan D."/>
        </authorList>
    </citation>
    <scope>NUCLEOTIDE SEQUENCE [LARGE SCALE GENOMIC DNA]</scope>
    <source>
        <strain evidence="4 5">R-30</strain>
    </source>
</reference>
<dbReference type="InterPro" id="IPR004046">
    <property type="entry name" value="GST_C"/>
</dbReference>
<dbReference type="PROSITE" id="PS50405">
    <property type="entry name" value="GST_CTER"/>
    <property type="match status" value="1"/>
</dbReference>
<dbReference type="SUPFAM" id="SSF52833">
    <property type="entry name" value="Thioredoxin-like"/>
    <property type="match status" value="1"/>
</dbReference>
<organism evidence="4 5">
    <name type="scientific">Sediminicoccus rosea</name>
    <dbReference type="NCBI Taxonomy" id="1225128"/>
    <lineage>
        <taxon>Bacteria</taxon>
        <taxon>Pseudomonadati</taxon>
        <taxon>Pseudomonadota</taxon>
        <taxon>Alphaproteobacteria</taxon>
        <taxon>Acetobacterales</taxon>
        <taxon>Roseomonadaceae</taxon>
        <taxon>Sediminicoccus</taxon>
    </lineage>
</organism>
<dbReference type="InterPro" id="IPR004045">
    <property type="entry name" value="Glutathione_S-Trfase_N"/>
</dbReference>
<dbReference type="EMBL" id="CP137852">
    <property type="protein sequence ID" value="WPB84655.1"/>
    <property type="molecule type" value="Genomic_DNA"/>
</dbReference>
<evidence type="ECO:0000259" key="2">
    <source>
        <dbReference type="PROSITE" id="PS50404"/>
    </source>
</evidence>
<feature type="domain" description="GST N-terminal" evidence="2">
    <location>
        <begin position="4"/>
        <end position="85"/>
    </location>
</feature>
<name>A0ABZ0PHP2_9PROT</name>
<dbReference type="Proteomes" id="UP001305521">
    <property type="component" value="Chromosome"/>
</dbReference>
<evidence type="ECO:0000313" key="5">
    <source>
        <dbReference type="Proteomes" id="UP001305521"/>
    </source>
</evidence>
<accession>A0ABZ0PHP2</accession>
<protein>
    <submittedName>
        <fullName evidence="4">Glutathione S-transferase family protein</fullName>
    </submittedName>
</protein>
<evidence type="ECO:0000256" key="1">
    <source>
        <dbReference type="RuleBase" id="RU003494"/>
    </source>
</evidence>
<dbReference type="Gene3D" id="3.40.30.10">
    <property type="entry name" value="Glutaredoxin"/>
    <property type="match status" value="1"/>
</dbReference>
<dbReference type="SFLD" id="SFLDG01150">
    <property type="entry name" value="Main.1:_Beta-like"/>
    <property type="match status" value="1"/>
</dbReference>
<comment type="similarity">
    <text evidence="1">Belongs to the GST superfamily.</text>
</comment>
<keyword evidence="5" id="KW-1185">Reference proteome</keyword>
<dbReference type="Pfam" id="PF02798">
    <property type="entry name" value="GST_N"/>
    <property type="match status" value="1"/>
</dbReference>
<gene>
    <name evidence="4" type="ORF">R9Z33_21490</name>
</gene>
<dbReference type="SFLD" id="SFLDS00019">
    <property type="entry name" value="Glutathione_Transferase_(cytos"/>
    <property type="match status" value="1"/>
</dbReference>
<dbReference type="InterPro" id="IPR040079">
    <property type="entry name" value="Glutathione_S-Trfase"/>
</dbReference>
<dbReference type="Pfam" id="PF00043">
    <property type="entry name" value="GST_C"/>
    <property type="match status" value="1"/>
</dbReference>
<dbReference type="InterPro" id="IPR036249">
    <property type="entry name" value="Thioredoxin-like_sf"/>
</dbReference>
<dbReference type="InterPro" id="IPR036282">
    <property type="entry name" value="Glutathione-S-Trfase_C_sf"/>
</dbReference>
<dbReference type="CDD" id="cd03047">
    <property type="entry name" value="GST_N_2"/>
    <property type="match status" value="1"/>
</dbReference>
<dbReference type="RefSeq" id="WP_318648619.1">
    <property type="nucleotide sequence ID" value="NZ_CP137852.1"/>
</dbReference>
<dbReference type="SFLD" id="SFLDG00358">
    <property type="entry name" value="Main_(cytGST)"/>
    <property type="match status" value="1"/>
</dbReference>
<dbReference type="PANTHER" id="PTHR44051">
    <property type="entry name" value="GLUTATHIONE S-TRANSFERASE-RELATED"/>
    <property type="match status" value="1"/>
</dbReference>
<dbReference type="PROSITE" id="PS50404">
    <property type="entry name" value="GST_NTER"/>
    <property type="match status" value="1"/>
</dbReference>
<proteinExistence type="inferred from homology"/>
<evidence type="ECO:0000259" key="3">
    <source>
        <dbReference type="PROSITE" id="PS50405"/>
    </source>
</evidence>
<dbReference type="InterPro" id="IPR010987">
    <property type="entry name" value="Glutathione-S-Trfase_C-like"/>
</dbReference>
<feature type="domain" description="GST C-terminal" evidence="3">
    <location>
        <begin position="90"/>
        <end position="212"/>
    </location>
</feature>
<evidence type="ECO:0000313" key="4">
    <source>
        <dbReference type="EMBL" id="WPB84655.1"/>
    </source>
</evidence>
<dbReference type="SUPFAM" id="SSF47616">
    <property type="entry name" value="GST C-terminal domain-like"/>
    <property type="match status" value="1"/>
</dbReference>